<dbReference type="PANTHER" id="PTHR48021:SF1">
    <property type="entry name" value="GH07001P-RELATED"/>
    <property type="match status" value="1"/>
</dbReference>
<dbReference type="GO" id="GO:0022857">
    <property type="term" value="F:transmembrane transporter activity"/>
    <property type="evidence" value="ECO:0007669"/>
    <property type="project" value="InterPro"/>
</dbReference>
<accession>A0A0C9RNL8</accession>
<feature type="transmembrane region" description="Helical" evidence="8">
    <location>
        <begin position="422"/>
        <end position="441"/>
    </location>
</feature>
<feature type="transmembrane region" description="Helical" evidence="8">
    <location>
        <begin position="146"/>
        <end position="167"/>
    </location>
</feature>
<keyword evidence="3" id="KW-1003">Cell membrane</keyword>
<sequence>MTSTEIARSSSKIWTQWLAALTIHIFALLCGLVGGWTSPYLAKLTKGAESLTVTNDEASWIASLLHLSRPVGSIFAAAVVHKFGSKKAVLLGGIPFSIAWAFFLVETSVPWIYASRIAGGLAMGIYLSAFPLYIGEIGHPKIRGALIALVAQGSAIGYLMGNLMGAYSDMRTFAIINLILSIIYLFSFSFFPDSPHYFVKNNRMKEAERSLRWYNRQNNVRDELESLKIYMETTQVLSFKQSLQQLITPLNRRILMMVVSVYLFMQLSGINTVAMYQEILLTTLKIDVIAPSLVVVCVGVVAIIGNFMAIYTNDHFGRRSMLAVSTLGVAINFALIGIHYLFFNLDYDVSNVQWLVIVEFMMYIFFLNIGLTHIPSCLLSEIFSPELKEIGSCIANIVCASSAFAASKSYQPLLDATSEEFVFFFYAILVFFMFIYTIMVIPETKGKSLQEIQEMLMKKGTQRFKAEIPPLENNANDASRPLNS</sequence>
<keyword evidence="7 8" id="KW-0472">Membrane</keyword>
<keyword evidence="2" id="KW-0813">Transport</keyword>
<evidence type="ECO:0000313" key="10">
    <source>
        <dbReference type="EMBL" id="JAG78443.1"/>
    </source>
</evidence>
<dbReference type="AlphaFoldDB" id="A0A0C9RNL8"/>
<reference evidence="12" key="2">
    <citation type="submission" date="2025-04" db="UniProtKB">
        <authorList>
            <consortium name="RefSeq"/>
        </authorList>
    </citation>
    <scope>IDENTIFICATION</scope>
    <source>
        <strain evidence="12">USDA-PBARC FA_bdor</strain>
        <tissue evidence="12">Whole organism</tissue>
    </source>
</reference>
<dbReference type="KEGG" id="fas:105268168"/>
<dbReference type="EMBL" id="GBYB01008676">
    <property type="protein sequence ID" value="JAG78443.1"/>
    <property type="molecule type" value="Transcribed_RNA"/>
</dbReference>
<protein>
    <submittedName>
        <fullName evidence="12">Facilitated trehalose transporter Tret1</fullName>
    </submittedName>
    <submittedName>
        <fullName evidence="10">Tret1_16 protein</fullName>
    </submittedName>
</protein>
<dbReference type="SUPFAM" id="SSF103473">
    <property type="entry name" value="MFS general substrate transporter"/>
    <property type="match status" value="1"/>
</dbReference>
<dbReference type="OrthoDB" id="6133115at2759"/>
<evidence type="ECO:0000256" key="7">
    <source>
        <dbReference type="ARBA" id="ARBA00023136"/>
    </source>
</evidence>
<evidence type="ECO:0000256" key="8">
    <source>
        <dbReference type="SAM" id="Phobius"/>
    </source>
</evidence>
<dbReference type="InterPro" id="IPR005828">
    <property type="entry name" value="MFS_sugar_transport-like"/>
</dbReference>
<evidence type="ECO:0000313" key="12">
    <source>
        <dbReference type="RefSeq" id="XP_011305790.1"/>
    </source>
</evidence>
<reference evidence="10" key="1">
    <citation type="submission" date="2015-01" db="EMBL/GenBank/DDBJ databases">
        <title>Transcriptome Assembly of Fopius arisanus.</title>
        <authorList>
            <person name="Geib S."/>
        </authorList>
    </citation>
    <scope>NUCLEOTIDE SEQUENCE</scope>
</reference>
<dbReference type="InterPro" id="IPR036259">
    <property type="entry name" value="MFS_trans_sf"/>
</dbReference>
<comment type="subcellular location">
    <subcellularLocation>
        <location evidence="1">Cell membrane</location>
        <topology evidence="1">Multi-pass membrane protein</topology>
    </subcellularLocation>
</comment>
<evidence type="ECO:0000256" key="2">
    <source>
        <dbReference type="ARBA" id="ARBA00022448"/>
    </source>
</evidence>
<name>A0A0C9RNL8_9HYME</name>
<dbReference type="InterPro" id="IPR020846">
    <property type="entry name" value="MFS_dom"/>
</dbReference>
<dbReference type="RefSeq" id="XP_011305790.1">
    <property type="nucleotide sequence ID" value="XM_011307488.1"/>
</dbReference>
<feature type="transmembrane region" description="Helical" evidence="8">
    <location>
        <begin position="321"/>
        <end position="342"/>
    </location>
</feature>
<keyword evidence="5 8" id="KW-0812">Transmembrane</keyword>
<evidence type="ECO:0000256" key="5">
    <source>
        <dbReference type="ARBA" id="ARBA00022692"/>
    </source>
</evidence>
<dbReference type="InterPro" id="IPR050549">
    <property type="entry name" value="MFS_Trehalose_Transporter"/>
</dbReference>
<evidence type="ECO:0000256" key="3">
    <source>
        <dbReference type="ARBA" id="ARBA00022475"/>
    </source>
</evidence>
<organism evidence="10">
    <name type="scientific">Fopius arisanus</name>
    <dbReference type="NCBI Taxonomy" id="64838"/>
    <lineage>
        <taxon>Eukaryota</taxon>
        <taxon>Metazoa</taxon>
        <taxon>Ecdysozoa</taxon>
        <taxon>Arthropoda</taxon>
        <taxon>Hexapoda</taxon>
        <taxon>Insecta</taxon>
        <taxon>Pterygota</taxon>
        <taxon>Neoptera</taxon>
        <taxon>Endopterygota</taxon>
        <taxon>Hymenoptera</taxon>
        <taxon>Apocrita</taxon>
        <taxon>Ichneumonoidea</taxon>
        <taxon>Braconidae</taxon>
        <taxon>Opiinae</taxon>
        <taxon>Fopius</taxon>
    </lineage>
</organism>
<feature type="transmembrane region" description="Helical" evidence="8">
    <location>
        <begin position="111"/>
        <end position="134"/>
    </location>
</feature>
<dbReference type="Gene3D" id="1.20.1250.20">
    <property type="entry name" value="MFS general substrate transporter like domains"/>
    <property type="match status" value="1"/>
</dbReference>
<evidence type="ECO:0000256" key="1">
    <source>
        <dbReference type="ARBA" id="ARBA00004651"/>
    </source>
</evidence>
<dbReference type="PANTHER" id="PTHR48021">
    <property type="match status" value="1"/>
</dbReference>
<feature type="transmembrane region" description="Helical" evidence="8">
    <location>
        <begin position="288"/>
        <end position="309"/>
    </location>
</feature>
<feature type="transmembrane region" description="Helical" evidence="8">
    <location>
        <begin position="354"/>
        <end position="378"/>
    </location>
</feature>
<dbReference type="FunFam" id="1.20.1250.20:FF:000218">
    <property type="entry name" value="facilitated trehalose transporter Tret1"/>
    <property type="match status" value="1"/>
</dbReference>
<accession>A0A9R1TAW9</accession>
<dbReference type="Pfam" id="PF00083">
    <property type="entry name" value="Sugar_tr"/>
    <property type="match status" value="1"/>
</dbReference>
<dbReference type="Proteomes" id="UP000694866">
    <property type="component" value="Unplaced"/>
</dbReference>
<dbReference type="GO" id="GO:0005886">
    <property type="term" value="C:plasma membrane"/>
    <property type="evidence" value="ECO:0007669"/>
    <property type="project" value="UniProtKB-SubCell"/>
</dbReference>
<keyword evidence="11" id="KW-1185">Reference proteome</keyword>
<feature type="transmembrane region" description="Helical" evidence="8">
    <location>
        <begin position="254"/>
        <end position="276"/>
    </location>
</feature>
<feature type="transmembrane region" description="Helical" evidence="8">
    <location>
        <begin position="173"/>
        <end position="191"/>
    </location>
</feature>
<feature type="domain" description="Major facilitator superfamily (MFS) profile" evidence="9">
    <location>
        <begin position="15"/>
        <end position="445"/>
    </location>
</feature>
<feature type="transmembrane region" description="Helical" evidence="8">
    <location>
        <begin position="88"/>
        <end position="105"/>
    </location>
</feature>
<keyword evidence="4" id="KW-0762">Sugar transport</keyword>
<evidence type="ECO:0000256" key="4">
    <source>
        <dbReference type="ARBA" id="ARBA00022597"/>
    </source>
</evidence>
<proteinExistence type="predicted"/>
<gene>
    <name evidence="10" type="primary">Tret1_16</name>
    <name evidence="12" type="synonym">LOC105268168</name>
    <name evidence="10" type="ORF">g.4162</name>
</gene>
<feature type="transmembrane region" description="Helical" evidence="8">
    <location>
        <begin position="17"/>
        <end position="38"/>
    </location>
</feature>
<evidence type="ECO:0000256" key="6">
    <source>
        <dbReference type="ARBA" id="ARBA00022989"/>
    </source>
</evidence>
<dbReference type="PROSITE" id="PS50850">
    <property type="entry name" value="MFS"/>
    <property type="match status" value="1"/>
</dbReference>
<evidence type="ECO:0000313" key="11">
    <source>
        <dbReference type="Proteomes" id="UP000694866"/>
    </source>
</evidence>
<dbReference type="GeneID" id="105268168"/>
<keyword evidence="6 8" id="KW-1133">Transmembrane helix</keyword>
<evidence type="ECO:0000259" key="9">
    <source>
        <dbReference type="PROSITE" id="PS50850"/>
    </source>
</evidence>